<dbReference type="RefSeq" id="WP_013420731.1">
    <property type="nucleotide sequence ID" value="NC_014664.1"/>
</dbReference>
<name>E3I1J3_RHOVT</name>
<organism evidence="1 2">
    <name type="scientific">Rhodomicrobium vannielii (strain ATCC 17100 / DSM 162 / LMG 4299 / NCIMB 10020 / ATH 3.1.1)</name>
    <dbReference type="NCBI Taxonomy" id="648757"/>
    <lineage>
        <taxon>Bacteria</taxon>
        <taxon>Pseudomonadati</taxon>
        <taxon>Pseudomonadota</taxon>
        <taxon>Alphaproteobacteria</taxon>
        <taxon>Hyphomicrobiales</taxon>
        <taxon>Hyphomicrobiaceae</taxon>
        <taxon>Rhodomicrobium</taxon>
    </lineage>
</organism>
<accession>E3I1J3</accession>
<sequence length="164" mass="17995">MRIYDVLSNCKISAAQLEAIGWTKLRAISGVVTPENAAEWLEAAEKMSRGDLNELVRKAKAKGKSLEAGEEQKQVKTFRLYQGQAEIVELALEKVKHDTGTAHDNVALELICGDFMGSMTLEERLKYQDPDVLLQKLATAAASCGPDVAMAAIEVLQEHLAMHQ</sequence>
<evidence type="ECO:0000313" key="2">
    <source>
        <dbReference type="Proteomes" id="UP000001399"/>
    </source>
</evidence>
<evidence type="ECO:0000313" key="1">
    <source>
        <dbReference type="EMBL" id="ADP72368.1"/>
    </source>
</evidence>
<gene>
    <name evidence="1" type="ordered locus">Rvan_3172</name>
</gene>
<dbReference type="KEGG" id="rva:Rvan_3172"/>
<dbReference type="Proteomes" id="UP000001399">
    <property type="component" value="Chromosome"/>
</dbReference>
<dbReference type="OrthoDB" id="570924at356"/>
<dbReference type="AlphaFoldDB" id="E3I1J3"/>
<reference evidence="2" key="1">
    <citation type="journal article" date="2011" name="J. Bacteriol.">
        <title>Genome sequences of eight morphologically diverse alphaproteobacteria.</title>
        <authorList>
            <consortium name="US DOE Joint Genome Institute"/>
            <person name="Brown P.J."/>
            <person name="Kysela D.T."/>
            <person name="Buechlein A."/>
            <person name="Hemmerich C."/>
            <person name="Brun Y.V."/>
        </authorList>
    </citation>
    <scope>NUCLEOTIDE SEQUENCE [LARGE SCALE GENOMIC DNA]</scope>
    <source>
        <strain evidence="2">ATCC 17100 / ATH 3.1.1 / DSM 162 / LMG 4299</strain>
    </source>
</reference>
<dbReference type="EMBL" id="CP002292">
    <property type="protein sequence ID" value="ADP72368.1"/>
    <property type="molecule type" value="Genomic_DNA"/>
</dbReference>
<dbReference type="STRING" id="648757.Rvan_3172"/>
<proteinExistence type="predicted"/>
<dbReference type="HOGENOM" id="CLU_1617734_0_0_5"/>
<keyword evidence="2" id="KW-1185">Reference proteome</keyword>
<protein>
    <submittedName>
        <fullName evidence="1">Uncharacterized protein</fullName>
    </submittedName>
</protein>